<dbReference type="EMBL" id="JAUSTT010000014">
    <property type="protein sequence ID" value="MDQ0176697.1"/>
    <property type="molecule type" value="Genomic_DNA"/>
</dbReference>
<protein>
    <submittedName>
        <fullName evidence="1">Uncharacterized protein</fullName>
    </submittedName>
</protein>
<reference evidence="1 2" key="1">
    <citation type="submission" date="2023-07" db="EMBL/GenBank/DDBJ databases">
        <title>Genomic Encyclopedia of Type Strains, Phase IV (KMG-IV): sequencing the most valuable type-strain genomes for metagenomic binning, comparative biology and taxonomic classification.</title>
        <authorList>
            <person name="Goeker M."/>
        </authorList>
    </citation>
    <scope>NUCLEOTIDE SEQUENCE [LARGE SCALE GENOMIC DNA]</scope>
    <source>
        <strain evidence="1 2">DSM 23837</strain>
    </source>
</reference>
<sequence>MYPEVSKGILMNNEVKDEYYYNQDLHPHVVVINIGGPKKYTKRNYQNDRNACGCNQYNNK</sequence>
<accession>A0ABT9WTY4</accession>
<dbReference type="RefSeq" id="WP_377907481.1">
    <property type="nucleotide sequence ID" value="NZ_JBHRZQ010000005.1"/>
</dbReference>
<keyword evidence="2" id="KW-1185">Reference proteome</keyword>
<name>A0ABT9WTY4_9BACI</name>
<dbReference type="Pfam" id="PF07454">
    <property type="entry name" value="SpoIIP"/>
    <property type="match status" value="1"/>
</dbReference>
<gene>
    <name evidence="1" type="ORF">J2S08_002555</name>
</gene>
<proteinExistence type="predicted"/>
<evidence type="ECO:0000313" key="2">
    <source>
        <dbReference type="Proteomes" id="UP001223586"/>
    </source>
</evidence>
<dbReference type="Proteomes" id="UP001223586">
    <property type="component" value="Unassembled WGS sequence"/>
</dbReference>
<evidence type="ECO:0000313" key="1">
    <source>
        <dbReference type="EMBL" id="MDQ0176697.1"/>
    </source>
</evidence>
<organism evidence="1 2">
    <name type="scientific">Bacillus chungangensis</name>
    <dbReference type="NCBI Taxonomy" id="587633"/>
    <lineage>
        <taxon>Bacteria</taxon>
        <taxon>Bacillati</taxon>
        <taxon>Bacillota</taxon>
        <taxon>Bacilli</taxon>
        <taxon>Bacillales</taxon>
        <taxon>Bacillaceae</taxon>
        <taxon>Bacillus</taxon>
    </lineage>
</organism>
<comment type="caution">
    <text evidence="1">The sequence shown here is derived from an EMBL/GenBank/DDBJ whole genome shotgun (WGS) entry which is preliminary data.</text>
</comment>
<dbReference type="InterPro" id="IPR010897">
    <property type="entry name" value="Spore_II_P"/>
</dbReference>